<sequence length="219" mass="24160">MSYESIIFIAREVMVYQIPPLKTSKGYRASEWDVAKPLWTGRLKVVEKSVPVRAEAYDSSELRCELMLEDGNTGELFATAVYGANGKGVEQVVDSSRFFVIRVVDGERHAYLGMGFQERSESFDFNIALQDYKRHATPGTGLTEATNAKEPTKDYSLKAGETITVEIGNKTRRRKAGSSSGSSNSSGALPFLPPPPSAAQVKQQQSEQEEQDDFGEFVS</sequence>
<dbReference type="EMBL" id="JBBJBU010000002">
    <property type="protein sequence ID" value="KAK7206653.1"/>
    <property type="molecule type" value="Genomic_DNA"/>
</dbReference>
<feature type="region of interest" description="Disordered" evidence="1">
    <location>
        <begin position="137"/>
        <end position="219"/>
    </location>
</feature>
<dbReference type="InterPro" id="IPR012466">
    <property type="entry name" value="NECAP_PHear"/>
</dbReference>
<feature type="compositionally biased region" description="Low complexity" evidence="1">
    <location>
        <begin position="177"/>
        <end position="190"/>
    </location>
</feature>
<dbReference type="RefSeq" id="XP_064769686.1">
    <property type="nucleotide sequence ID" value="XM_064914006.1"/>
</dbReference>
<accession>A0ABR1FBY4</accession>
<evidence type="ECO:0000313" key="3">
    <source>
        <dbReference type="EMBL" id="KAK7206653.1"/>
    </source>
</evidence>
<keyword evidence="4" id="KW-1185">Reference proteome</keyword>
<gene>
    <name evidence="3" type="ORF">BZA70DRAFT_288122</name>
</gene>
<reference evidence="3 4" key="1">
    <citation type="submission" date="2024-03" db="EMBL/GenBank/DDBJ databases">
        <title>Genome-scale model development and genomic sequencing of the oleaginous clade Lipomyces.</title>
        <authorList>
            <consortium name="Lawrence Berkeley National Laboratory"/>
            <person name="Czajka J.J."/>
            <person name="Han Y."/>
            <person name="Kim J."/>
            <person name="Mondo S.J."/>
            <person name="Hofstad B.A."/>
            <person name="Robles A."/>
            <person name="Haridas S."/>
            <person name="Riley R."/>
            <person name="LaButti K."/>
            <person name="Pangilinan J."/>
            <person name="Andreopoulos W."/>
            <person name="Lipzen A."/>
            <person name="Yan J."/>
            <person name="Wang M."/>
            <person name="Ng V."/>
            <person name="Grigoriev I.V."/>
            <person name="Spatafora J.W."/>
            <person name="Magnuson J.K."/>
            <person name="Baker S.E."/>
            <person name="Pomraning K.R."/>
        </authorList>
    </citation>
    <scope>NUCLEOTIDE SEQUENCE [LARGE SCALE GENOMIC DNA]</scope>
    <source>
        <strain evidence="3 4">Phaff 52-87</strain>
    </source>
</reference>
<feature type="domain" description="NECAP PHear" evidence="2">
    <location>
        <begin position="3"/>
        <end position="168"/>
    </location>
</feature>
<protein>
    <recommendedName>
        <fullName evidence="2">NECAP PHear domain-containing protein</fullName>
    </recommendedName>
</protein>
<dbReference type="PANTHER" id="PTHR12847">
    <property type="entry name" value="ATP-BINDING CASSETTE ABC TRANSPORTER-RELATED"/>
    <property type="match status" value="1"/>
</dbReference>
<comment type="caution">
    <text evidence="3">The sequence shown here is derived from an EMBL/GenBank/DDBJ whole genome shotgun (WGS) entry which is preliminary data.</text>
</comment>
<feature type="compositionally biased region" description="Acidic residues" evidence="1">
    <location>
        <begin position="207"/>
        <end position="219"/>
    </location>
</feature>
<organism evidence="3 4">
    <name type="scientific">Myxozyma melibiosi</name>
    <dbReference type="NCBI Taxonomy" id="54550"/>
    <lineage>
        <taxon>Eukaryota</taxon>
        <taxon>Fungi</taxon>
        <taxon>Dikarya</taxon>
        <taxon>Ascomycota</taxon>
        <taxon>Saccharomycotina</taxon>
        <taxon>Lipomycetes</taxon>
        <taxon>Lipomycetales</taxon>
        <taxon>Lipomycetaceae</taxon>
        <taxon>Myxozyma</taxon>
    </lineage>
</organism>
<dbReference type="Pfam" id="PF07933">
    <property type="entry name" value="DUF1681"/>
    <property type="match status" value="1"/>
</dbReference>
<evidence type="ECO:0000259" key="2">
    <source>
        <dbReference type="Pfam" id="PF07933"/>
    </source>
</evidence>
<name>A0ABR1FBY4_9ASCO</name>
<proteinExistence type="predicted"/>
<dbReference type="SUPFAM" id="SSF50729">
    <property type="entry name" value="PH domain-like"/>
    <property type="match status" value="1"/>
</dbReference>
<evidence type="ECO:0000256" key="1">
    <source>
        <dbReference type="SAM" id="MobiDB-lite"/>
    </source>
</evidence>
<dbReference type="CDD" id="cd13228">
    <property type="entry name" value="PHear_NECAP"/>
    <property type="match status" value="1"/>
</dbReference>
<dbReference type="Proteomes" id="UP001498771">
    <property type="component" value="Unassembled WGS sequence"/>
</dbReference>
<dbReference type="Gene3D" id="2.30.29.30">
    <property type="entry name" value="Pleckstrin-homology domain (PH domain)/Phosphotyrosine-binding domain (PTB)"/>
    <property type="match status" value="1"/>
</dbReference>
<dbReference type="InterPro" id="IPR011993">
    <property type="entry name" value="PH-like_dom_sf"/>
</dbReference>
<dbReference type="PANTHER" id="PTHR12847:SF9">
    <property type="entry name" value="NECAP-LIKE PROTEIN CG9132"/>
    <property type="match status" value="1"/>
</dbReference>
<evidence type="ECO:0000313" key="4">
    <source>
        <dbReference type="Proteomes" id="UP001498771"/>
    </source>
</evidence>
<dbReference type="GeneID" id="90039518"/>